<evidence type="ECO:0000256" key="3">
    <source>
        <dbReference type="ARBA" id="ARBA00022982"/>
    </source>
</evidence>
<dbReference type="Proteomes" id="UP000886758">
    <property type="component" value="Unassembled WGS sequence"/>
</dbReference>
<feature type="active site" description="Nucleophile" evidence="8">
    <location>
        <position position="30"/>
    </location>
</feature>
<keyword evidence="5 9" id="KW-0676">Redox-active center</keyword>
<evidence type="ECO:0000256" key="6">
    <source>
        <dbReference type="NCBIfam" id="TIGR01068"/>
    </source>
</evidence>
<dbReference type="CDD" id="cd02947">
    <property type="entry name" value="TRX_family"/>
    <property type="match status" value="1"/>
</dbReference>
<evidence type="ECO:0000256" key="4">
    <source>
        <dbReference type="ARBA" id="ARBA00023157"/>
    </source>
</evidence>
<dbReference type="EMBL" id="DVLF01000084">
    <property type="protein sequence ID" value="HIT49910.1"/>
    <property type="molecule type" value="Genomic_DNA"/>
</dbReference>
<feature type="site" description="Contributes to redox potential value" evidence="8">
    <location>
        <position position="32"/>
    </location>
</feature>
<keyword evidence="3" id="KW-0249">Electron transport</keyword>
<sequence length="100" mass="11308">MAIVHVTKDNFKEVVQSDKTVLLDFWANWCGPCKMLAPVLEDLDKEEDLVIGKVDVDVEEELASQFQISSIPSLFVIKDGKIVRKSLGYQSLDQLKELVK</sequence>
<proteinExistence type="inferred from homology"/>
<dbReference type="GO" id="GO:0015035">
    <property type="term" value="F:protein-disulfide reductase activity"/>
    <property type="evidence" value="ECO:0007669"/>
    <property type="project" value="UniProtKB-UniRule"/>
</dbReference>
<evidence type="ECO:0000256" key="9">
    <source>
        <dbReference type="PIRSR" id="PIRSR000077-4"/>
    </source>
</evidence>
<evidence type="ECO:0000256" key="7">
    <source>
        <dbReference type="PIRNR" id="PIRNR000077"/>
    </source>
</evidence>
<gene>
    <name evidence="11" type="primary">trxA</name>
    <name evidence="11" type="ORF">IAD46_02675</name>
</gene>
<dbReference type="AlphaFoldDB" id="A0A9D1KI37"/>
<dbReference type="PANTHER" id="PTHR45663">
    <property type="entry name" value="GEO12009P1"/>
    <property type="match status" value="1"/>
</dbReference>
<keyword evidence="2" id="KW-0813">Transport</keyword>
<feature type="active site" description="Nucleophile" evidence="8">
    <location>
        <position position="33"/>
    </location>
</feature>
<evidence type="ECO:0000256" key="8">
    <source>
        <dbReference type="PIRSR" id="PIRSR000077-1"/>
    </source>
</evidence>
<evidence type="ECO:0000256" key="1">
    <source>
        <dbReference type="ARBA" id="ARBA00008987"/>
    </source>
</evidence>
<dbReference type="PROSITE" id="PS00194">
    <property type="entry name" value="THIOREDOXIN_1"/>
    <property type="match status" value="1"/>
</dbReference>
<dbReference type="PIRSF" id="PIRSF000077">
    <property type="entry name" value="Thioredoxin"/>
    <property type="match status" value="1"/>
</dbReference>
<feature type="site" description="Contributes to redox potential value" evidence="8">
    <location>
        <position position="31"/>
    </location>
</feature>
<dbReference type="GO" id="GO:0005829">
    <property type="term" value="C:cytosol"/>
    <property type="evidence" value="ECO:0007669"/>
    <property type="project" value="TreeGrafter"/>
</dbReference>
<reference evidence="11" key="1">
    <citation type="submission" date="2020-10" db="EMBL/GenBank/DDBJ databases">
        <authorList>
            <person name="Gilroy R."/>
        </authorList>
    </citation>
    <scope>NUCLEOTIDE SEQUENCE</scope>
    <source>
        <strain evidence="11">ChiW17-6978</strain>
    </source>
</reference>
<evidence type="ECO:0000313" key="12">
    <source>
        <dbReference type="Proteomes" id="UP000886758"/>
    </source>
</evidence>
<feature type="site" description="Deprotonates C-terminal active site Cys" evidence="8">
    <location>
        <position position="24"/>
    </location>
</feature>
<evidence type="ECO:0000313" key="11">
    <source>
        <dbReference type="EMBL" id="HIT49910.1"/>
    </source>
</evidence>
<reference evidence="11" key="2">
    <citation type="journal article" date="2021" name="PeerJ">
        <title>Extensive microbial diversity within the chicken gut microbiome revealed by metagenomics and culture.</title>
        <authorList>
            <person name="Gilroy R."/>
            <person name="Ravi A."/>
            <person name="Getino M."/>
            <person name="Pursley I."/>
            <person name="Horton D.L."/>
            <person name="Alikhan N.F."/>
            <person name="Baker D."/>
            <person name="Gharbi K."/>
            <person name="Hall N."/>
            <person name="Watson M."/>
            <person name="Adriaenssens E.M."/>
            <person name="Foster-Nyarko E."/>
            <person name="Jarju S."/>
            <person name="Secka A."/>
            <person name="Antonio M."/>
            <person name="Oren A."/>
            <person name="Chaudhuri R.R."/>
            <person name="La Ragione R."/>
            <person name="Hildebrand F."/>
            <person name="Pallen M.J."/>
        </authorList>
    </citation>
    <scope>NUCLEOTIDE SEQUENCE</scope>
    <source>
        <strain evidence="11">ChiW17-6978</strain>
    </source>
</reference>
<dbReference type="GO" id="GO:0045454">
    <property type="term" value="P:cell redox homeostasis"/>
    <property type="evidence" value="ECO:0007669"/>
    <property type="project" value="TreeGrafter"/>
</dbReference>
<dbReference type="PRINTS" id="PR00421">
    <property type="entry name" value="THIOREDOXIN"/>
</dbReference>
<dbReference type="Gene3D" id="3.40.30.10">
    <property type="entry name" value="Glutaredoxin"/>
    <property type="match status" value="1"/>
</dbReference>
<comment type="caution">
    <text evidence="11">The sequence shown here is derived from an EMBL/GenBank/DDBJ whole genome shotgun (WGS) entry which is preliminary data.</text>
</comment>
<dbReference type="PANTHER" id="PTHR45663:SF11">
    <property type="entry name" value="GEO12009P1"/>
    <property type="match status" value="1"/>
</dbReference>
<dbReference type="InterPro" id="IPR036249">
    <property type="entry name" value="Thioredoxin-like_sf"/>
</dbReference>
<dbReference type="Pfam" id="PF00085">
    <property type="entry name" value="Thioredoxin"/>
    <property type="match status" value="1"/>
</dbReference>
<evidence type="ECO:0000259" key="10">
    <source>
        <dbReference type="PROSITE" id="PS51352"/>
    </source>
</evidence>
<evidence type="ECO:0000256" key="5">
    <source>
        <dbReference type="ARBA" id="ARBA00023284"/>
    </source>
</evidence>
<dbReference type="NCBIfam" id="TIGR01068">
    <property type="entry name" value="thioredoxin"/>
    <property type="match status" value="1"/>
</dbReference>
<dbReference type="FunFam" id="3.40.30.10:FF:000001">
    <property type="entry name" value="Thioredoxin"/>
    <property type="match status" value="1"/>
</dbReference>
<dbReference type="InterPro" id="IPR005746">
    <property type="entry name" value="Thioredoxin"/>
</dbReference>
<organism evidence="11 12">
    <name type="scientific">Candidatus Pelethenecus faecipullorum</name>
    <dbReference type="NCBI Taxonomy" id="2840900"/>
    <lineage>
        <taxon>Bacteria</taxon>
        <taxon>Bacillati</taxon>
        <taxon>Mycoplasmatota</taxon>
        <taxon>Mollicutes</taxon>
        <taxon>Candidatus Pelethenecus</taxon>
    </lineage>
</organism>
<accession>A0A9D1KI37</accession>
<name>A0A9D1KI37_9MOLU</name>
<feature type="domain" description="Thioredoxin" evidence="10">
    <location>
        <begin position="1"/>
        <end position="100"/>
    </location>
</feature>
<feature type="disulfide bond" description="Redox-active" evidence="9">
    <location>
        <begin position="30"/>
        <end position="33"/>
    </location>
</feature>
<dbReference type="InterPro" id="IPR017937">
    <property type="entry name" value="Thioredoxin_CS"/>
</dbReference>
<dbReference type="SUPFAM" id="SSF52833">
    <property type="entry name" value="Thioredoxin-like"/>
    <property type="match status" value="1"/>
</dbReference>
<protein>
    <recommendedName>
        <fullName evidence="6 7">Thioredoxin</fullName>
    </recommendedName>
</protein>
<dbReference type="PROSITE" id="PS51352">
    <property type="entry name" value="THIOREDOXIN_2"/>
    <property type="match status" value="1"/>
</dbReference>
<dbReference type="InterPro" id="IPR013766">
    <property type="entry name" value="Thioredoxin_domain"/>
</dbReference>
<keyword evidence="4 9" id="KW-1015">Disulfide bond</keyword>
<comment type="similarity">
    <text evidence="1 7">Belongs to the thioredoxin family.</text>
</comment>
<evidence type="ECO:0000256" key="2">
    <source>
        <dbReference type="ARBA" id="ARBA00022448"/>
    </source>
</evidence>